<feature type="compositionally biased region" description="Polar residues" evidence="1">
    <location>
        <begin position="1609"/>
        <end position="1635"/>
    </location>
</feature>
<evidence type="ECO:0000259" key="2">
    <source>
        <dbReference type="PROSITE" id="PS50006"/>
    </source>
</evidence>
<dbReference type="Proteomes" id="UP001283361">
    <property type="component" value="Unassembled WGS sequence"/>
</dbReference>
<dbReference type="PROSITE" id="PS50006">
    <property type="entry name" value="FHA_DOMAIN"/>
    <property type="match status" value="1"/>
</dbReference>
<dbReference type="Pfam" id="PF00498">
    <property type="entry name" value="FHA"/>
    <property type="match status" value="1"/>
</dbReference>
<dbReference type="InterPro" id="IPR035441">
    <property type="entry name" value="TFIIS/LEDGF_dom_sf"/>
</dbReference>
<feature type="compositionally biased region" description="Polar residues" evidence="1">
    <location>
        <begin position="1843"/>
        <end position="1852"/>
    </location>
</feature>
<feature type="region of interest" description="Disordered" evidence="1">
    <location>
        <begin position="2262"/>
        <end position="2287"/>
    </location>
</feature>
<feature type="region of interest" description="Disordered" evidence="1">
    <location>
        <begin position="1230"/>
        <end position="1254"/>
    </location>
</feature>
<feature type="compositionally biased region" description="Low complexity" evidence="1">
    <location>
        <begin position="206"/>
        <end position="216"/>
    </location>
</feature>
<feature type="region of interest" description="Disordered" evidence="1">
    <location>
        <begin position="206"/>
        <end position="233"/>
    </location>
</feature>
<evidence type="ECO:0000313" key="3">
    <source>
        <dbReference type="EMBL" id="KAK3736882.1"/>
    </source>
</evidence>
<dbReference type="InterPro" id="IPR021567">
    <property type="entry name" value="LEDGF_IBD"/>
</dbReference>
<feature type="compositionally biased region" description="Basic and acidic residues" evidence="1">
    <location>
        <begin position="1231"/>
        <end position="1242"/>
    </location>
</feature>
<feature type="compositionally biased region" description="Polar residues" evidence="1">
    <location>
        <begin position="2567"/>
        <end position="2578"/>
    </location>
</feature>
<comment type="caution">
    <text evidence="3">The sequence shown here is derived from an EMBL/GenBank/DDBJ whole genome shotgun (WGS) entry which is preliminary data.</text>
</comment>
<dbReference type="Gene3D" id="1.20.930.10">
    <property type="entry name" value="Conserved domain common to transcription factors TFIIS, elongin A, CRSP70"/>
    <property type="match status" value="1"/>
</dbReference>
<dbReference type="SMART" id="SM00240">
    <property type="entry name" value="FHA"/>
    <property type="match status" value="1"/>
</dbReference>
<dbReference type="InterPro" id="IPR036218">
    <property type="entry name" value="HIVI-bd_sf"/>
</dbReference>
<feature type="region of interest" description="Disordered" evidence="1">
    <location>
        <begin position="2641"/>
        <end position="2673"/>
    </location>
</feature>
<dbReference type="Pfam" id="PF11467">
    <property type="entry name" value="LEDGF"/>
    <property type="match status" value="1"/>
</dbReference>
<accession>A0AAE1CUU4</accession>
<feature type="region of interest" description="Disordered" evidence="1">
    <location>
        <begin position="2473"/>
        <end position="2493"/>
    </location>
</feature>
<keyword evidence="4" id="KW-1185">Reference proteome</keyword>
<evidence type="ECO:0000313" key="4">
    <source>
        <dbReference type="Proteomes" id="UP001283361"/>
    </source>
</evidence>
<dbReference type="SUPFAM" id="SSF49879">
    <property type="entry name" value="SMAD/FHA domain"/>
    <property type="match status" value="1"/>
</dbReference>
<dbReference type="SUPFAM" id="SSF140576">
    <property type="entry name" value="HIV integrase-binding domain"/>
    <property type="match status" value="1"/>
</dbReference>
<feature type="region of interest" description="Disordered" evidence="1">
    <location>
        <begin position="2563"/>
        <end position="2595"/>
    </location>
</feature>
<gene>
    <name evidence="3" type="ORF">RRG08_000628</name>
</gene>
<dbReference type="EMBL" id="JAWDGP010006684">
    <property type="protein sequence ID" value="KAK3736882.1"/>
    <property type="molecule type" value="Genomic_DNA"/>
</dbReference>
<feature type="compositionally biased region" description="Basic and acidic residues" evidence="1">
    <location>
        <begin position="1827"/>
        <end position="1840"/>
    </location>
</feature>
<reference evidence="3" key="1">
    <citation type="journal article" date="2023" name="G3 (Bethesda)">
        <title>A reference genome for the long-term kleptoplast-retaining sea slug Elysia crispata morphotype clarki.</title>
        <authorList>
            <person name="Eastman K.E."/>
            <person name="Pendleton A.L."/>
            <person name="Shaikh M.A."/>
            <person name="Suttiyut T."/>
            <person name="Ogas R."/>
            <person name="Tomko P."/>
            <person name="Gavelis G."/>
            <person name="Widhalm J.R."/>
            <person name="Wisecaver J.H."/>
        </authorList>
    </citation>
    <scope>NUCLEOTIDE SEQUENCE</scope>
    <source>
        <strain evidence="3">ECLA1</strain>
    </source>
</reference>
<feature type="region of interest" description="Disordered" evidence="1">
    <location>
        <begin position="534"/>
        <end position="566"/>
    </location>
</feature>
<dbReference type="InterPro" id="IPR008984">
    <property type="entry name" value="SMAD_FHA_dom_sf"/>
</dbReference>
<feature type="compositionally biased region" description="Polar residues" evidence="1">
    <location>
        <begin position="2425"/>
        <end position="2443"/>
    </location>
</feature>
<dbReference type="Gene3D" id="2.60.200.20">
    <property type="match status" value="1"/>
</dbReference>
<dbReference type="InterPro" id="IPR000253">
    <property type="entry name" value="FHA_dom"/>
</dbReference>
<name>A0AAE1CUU4_9GAST</name>
<feature type="compositionally biased region" description="Basic and acidic residues" evidence="1">
    <location>
        <begin position="2658"/>
        <end position="2667"/>
    </location>
</feature>
<sequence>MEYCGQPFGLPRFHLKRIGPRATKVGVADIMDFTKTTTLIGRNKSQVDYLLDSSNPMASQYISRLHARVILQENERYRLFNDSLNGIFINNTKMCGSVILQVGDIVTFGHPYGAQLSTGVWKRQPDSEYQFIFEKCTCKSDIRKPHILEDKINISMAEQGSKSVKNDRTEKESVLNASKILDRCINKITGLAGSLVYNSRQGNLNSSNSSLNLSDNQRTEQIPESSNKEKDEHQKRITDFFGVGHSGTKGVHPGLDDTVVASSISVPHQLSYARHGSTNNMIAKEAMYKSIQPERHICGESIMEQKVSSIENEHVIDDSSKESISSTYQNVFASSETQSDSQKFPGAIEKRVTASKMFCALELDKQSPRLISEENSLVKDVPDVLEENNINLQMPDATQEIAIVNQKMSDLKTETCTRKCLSDTSQILAAPKGTVFVTGKDTCISKSRVKVNHGAEKAVALIEQIADSAETQTIEQIPCLLQEATSTITQKSDATDQIYSITKRAPYINRQMHVSEALTSTCEQVPSITLTGKTVNPGDQVPDETDEKVSSNDSISSMSRKMAVRGEQCSSVREEISTNENVPNMAEVTFSAENYESNMRKETFTNEGISPCVSQKAITANQLVHVVSQEISVVNKKTFDEMKEVLSTEDRISEPSKGAATTVPEIKLYYNDQTANVVKQKASPIEQIVNASKKSGSTDVHMQLENENSYDSDHVESEQNIECRANIGLKEKVVSSFDKNDPGVMMSIQKPCKNRDQTDVSNTCGTSEKEISSIDKMKELQVCLSHRFYGSDYEKKSAQMQRALQFQTCRRNEDDIHEKTLGCFRASNSGINTYQNDNLKQKEVQMPLFSAETQKNLHKLISNVTKQECENAAKEHEMFLKGWKKNIISNVESVKHEKIDFFPETFDVVKSRYSLTDRSVPRGDFSDSRVQKDPSPISVKAKLDIFSSETQERLKRLICATHRQRLRNNELEHQKFIEHYHRLKKPSTDHQTQEFQPFDITEIVRSNYSVVSPSLIQEFNPKEGKLMQQGRAEKKRVGVPHNERMKNNELEYQTFIRHWRMKKISLDRQTQDMQMSGIIEVVRSNYRIVSPLETEGKQKEGYKDPNIVEQEALILSCDLSNSNEVSSVEDNNRTVESNVIVSKLTTSNADQTISIESEDEIFSNNQQSCQITGTELNDNDIENGNSVCTVKSTNMFTKAEPDCADLHKNIASDSTRVQIHSNLSSPAEILEQEHSTDSEPLEHQFTTSTPNVDNNNQVQHISVSPVLKVSTNCRESVLAPERYADLTAIRTWKDELPDGEIHRILHMESRAVETVRLATEGALTFDETSTLYEPEDSLYTLKAKCSDLQTPMINGYKNKDKNLSITGNKRIFADKPTTHKNISESKDEMTVVVEEDSNYEMEEDSYSKNQLTLNAEEFEHVKLDSQSKSDTKHENSAHADPLFIKSIYSLNGMELSNTIVDCPLDSDIQAQSSPELFSQASAAGISACPDVKCATACCINKHANHALVKDLGDSVIIYSSAALEEQLSKCGLTTRVSRNSYFVDPLSSNKAKNSEIKDQIFRRDEQTQSKSDIDVNKYQSGLRVDTGFSIGSLSKEYGQSNENSEKPVNFSSPQLSSTRGIDQTPNKTNSLSPSTAECAGSSHGLNVSHCSSSPTNGLSLSQISDLKDEEEMHLVWSQADVSVGQSSASSGDQENIFLGEFEYFSKSREVKENMGLWNEVLTKTEEKTSTKITVEKSRAKNNFFTHINELHGKTLSGSSSDKGSLEEISSLSLPTEMSFQESLQETSNVVSFMKAGSENISEKNFTYEIPSKKISSTTPEESIVTQGKEKTSKSVYREEQSIDETSGKNTGTEHCLEGRWNKGVEANLGEKKNEGDSAEMSDISGHDEEDNSCIRKDKDNNIPSKDGLLNIEDKSDESHVGNGFDKTLKYLCSEGNLAKSEKNILKENSDQTDNSPINIKRCSNETISAGENLEETPYSADVVEINFKQTSDEINVTETQNKLEETCKEALLTAHVFEETPVRADVKNNLETYEKAENVNNIKETDIEQDCNKTKSAGKNLEETSGCSDIVETNFEQISDEVYVTENKLEETCKEADNTEQDRAHVVAYEKVDNLEGARINFELEQTCRKSSIVRDTLEVEETSAGDGVAEKRLELPKKADIGETSTEVDIAENNLELMSDETDKDRADVVENNLETYEKADDAEYAQINLELEETFSEDGVSEKRLKETCTKVDIAENNLEPTSDETDVSDVNFEVTSDKIDREKVSESERREKINASGEHEESDLNKILSRTDCAETEDNDFVHMTSSTDICNGKISGSYSYTRDNSFSCKHFATKLHQNVNDSCMSSMNNKVQCDISLDISFQKNELYNDSLQKKSLFPKSRISEKIVEDKHFEQQENKSLKRKCVQIPVSLSVKKKRQENQSEITECTESSKNSHTMSTTDLTKHSANLIVIHSTQTPPSCELSFGPKMSVTSPPKSPVNTSNQAQPLRSRESTIYVDKNYYEEKHLNSLPPESLSNENVLSFKDRQITVTCKKKNLFHSQEGQVRGVSCKADNLERQKISIHPNTSPASTLSRHNLKRHSSTDNSLEHTKSRPKKILHFLSLNTYLSNHSNSYKAFSEKPVLPTLSPSLATMSSSRYQISPSSERASKSFHKHKEENLESEHRHSRKESLQQAVLAELERLNKEIRSSLRINSPNMQQAIVALKDLDQLPITSELLMQTPAVLDTVKKCQRYGGSSEIRQLSNTIFTRNLQRRLLHMNPNLLMINPWLYLIVHVAEYATMHNDIRYLV</sequence>
<feature type="compositionally biased region" description="Polar residues" evidence="1">
    <location>
        <begin position="1244"/>
        <end position="1254"/>
    </location>
</feature>
<feature type="region of interest" description="Disordered" evidence="1">
    <location>
        <begin position="1818"/>
        <end position="1916"/>
    </location>
</feature>
<protein>
    <recommendedName>
        <fullName evidence="2">FHA domain-containing protein</fullName>
    </recommendedName>
</protein>
<feature type="region of interest" description="Disordered" evidence="1">
    <location>
        <begin position="2422"/>
        <end position="2443"/>
    </location>
</feature>
<proteinExistence type="predicted"/>
<feature type="compositionally biased region" description="Polar residues" evidence="1">
    <location>
        <begin position="2474"/>
        <end position="2491"/>
    </location>
</feature>
<feature type="domain" description="FHA" evidence="2">
    <location>
        <begin position="38"/>
        <end position="94"/>
    </location>
</feature>
<organism evidence="3 4">
    <name type="scientific">Elysia crispata</name>
    <name type="common">lettuce slug</name>
    <dbReference type="NCBI Taxonomy" id="231223"/>
    <lineage>
        <taxon>Eukaryota</taxon>
        <taxon>Metazoa</taxon>
        <taxon>Spiralia</taxon>
        <taxon>Lophotrochozoa</taxon>
        <taxon>Mollusca</taxon>
        <taxon>Gastropoda</taxon>
        <taxon>Heterobranchia</taxon>
        <taxon>Euthyneura</taxon>
        <taxon>Panpulmonata</taxon>
        <taxon>Sacoglossa</taxon>
        <taxon>Placobranchoidea</taxon>
        <taxon>Plakobranchidae</taxon>
        <taxon>Elysia</taxon>
    </lineage>
</organism>
<evidence type="ECO:0000256" key="1">
    <source>
        <dbReference type="SAM" id="MobiDB-lite"/>
    </source>
</evidence>
<feature type="compositionally biased region" description="Basic and acidic residues" evidence="1">
    <location>
        <begin position="1854"/>
        <end position="1875"/>
    </location>
</feature>
<feature type="region of interest" description="Disordered" evidence="1">
    <location>
        <begin position="1595"/>
        <end position="1639"/>
    </location>
</feature>